<dbReference type="InterPro" id="IPR014710">
    <property type="entry name" value="RmlC-like_jellyroll"/>
</dbReference>
<evidence type="ECO:0000259" key="1">
    <source>
        <dbReference type="Pfam" id="PF07883"/>
    </source>
</evidence>
<dbReference type="STRING" id="1121485.GCA_000426485_00975"/>
<dbReference type="PIRSF" id="PIRSF029883">
    <property type="entry name" value="KdgF"/>
    <property type="match status" value="1"/>
</dbReference>
<sequence length="118" mass="13238">MDKISSKPFFISNQEPVYTIDKGVTRQFIGYTNDLMTVKVMFEKGAIGYLHKHVHTQSAYIAAGKFEVMINGETKVLIAGDGFLAESNIEHGVVCLESGIIIDTFTPIRKDFYETIKE</sequence>
<dbReference type="Pfam" id="PF07883">
    <property type="entry name" value="Cupin_2"/>
    <property type="match status" value="1"/>
</dbReference>
<dbReference type="OrthoDB" id="9811153at2"/>
<dbReference type="CDD" id="cd02238">
    <property type="entry name" value="cupin_KdgF"/>
    <property type="match status" value="1"/>
</dbReference>
<evidence type="ECO:0000313" key="3">
    <source>
        <dbReference type="Proteomes" id="UP000297861"/>
    </source>
</evidence>
<feature type="domain" description="Cupin type-2" evidence="1">
    <location>
        <begin position="40"/>
        <end position="96"/>
    </location>
</feature>
<dbReference type="PANTHER" id="PTHR40112">
    <property type="entry name" value="H2HPP ISOMERASE"/>
    <property type="match status" value="1"/>
</dbReference>
<dbReference type="AlphaFoldDB" id="A0A4Y8L8T7"/>
<protein>
    <submittedName>
        <fullName evidence="2">Cupin domain-containing protein</fullName>
    </submittedName>
</protein>
<comment type="caution">
    <text evidence="2">The sequence shown here is derived from an EMBL/GenBank/DDBJ whole genome shotgun (WGS) entry which is preliminary data.</text>
</comment>
<organism evidence="2 3">
    <name type="scientific">Dysgonomonas capnocytophagoides</name>
    <dbReference type="NCBI Taxonomy" id="45254"/>
    <lineage>
        <taxon>Bacteria</taxon>
        <taxon>Pseudomonadati</taxon>
        <taxon>Bacteroidota</taxon>
        <taxon>Bacteroidia</taxon>
        <taxon>Bacteroidales</taxon>
        <taxon>Dysgonomonadaceae</taxon>
        <taxon>Dysgonomonas</taxon>
    </lineage>
</organism>
<name>A0A4Y8L8T7_9BACT</name>
<accession>A0A4Y8L8T7</accession>
<dbReference type="PANTHER" id="PTHR40112:SF1">
    <property type="entry name" value="H2HPP ISOMERASE"/>
    <property type="match status" value="1"/>
</dbReference>
<dbReference type="InterPro" id="IPR025499">
    <property type="entry name" value="KdgF"/>
</dbReference>
<keyword evidence="3" id="KW-1185">Reference proteome</keyword>
<dbReference type="InterPro" id="IPR013096">
    <property type="entry name" value="Cupin_2"/>
</dbReference>
<dbReference type="InterPro" id="IPR011051">
    <property type="entry name" value="RmlC_Cupin_sf"/>
</dbReference>
<dbReference type="Gene3D" id="2.60.120.10">
    <property type="entry name" value="Jelly Rolls"/>
    <property type="match status" value="1"/>
</dbReference>
<evidence type="ECO:0000313" key="2">
    <source>
        <dbReference type="EMBL" id="TFD98701.1"/>
    </source>
</evidence>
<reference evidence="2 3" key="1">
    <citation type="submission" date="2019-03" db="EMBL/GenBank/DDBJ databases">
        <title>San Antonio Military Medical Center submission to MRSN (WRAIR), pending publication.</title>
        <authorList>
            <person name="Blyth D.M."/>
            <person name="Mccarthy S.L."/>
            <person name="Schall S.E."/>
            <person name="Stam J.A."/>
            <person name="Ong A.C."/>
            <person name="Mcgann P.T."/>
        </authorList>
    </citation>
    <scope>NUCLEOTIDE SEQUENCE [LARGE SCALE GENOMIC DNA]</scope>
    <source>
        <strain evidence="2 3">MRSN571793</strain>
    </source>
</reference>
<dbReference type="RefSeq" id="WP_026625196.1">
    <property type="nucleotide sequence ID" value="NZ_JAWZLG010000034.1"/>
</dbReference>
<dbReference type="Proteomes" id="UP000297861">
    <property type="component" value="Unassembled WGS sequence"/>
</dbReference>
<dbReference type="EMBL" id="SOML01000001">
    <property type="protein sequence ID" value="TFD98701.1"/>
    <property type="molecule type" value="Genomic_DNA"/>
</dbReference>
<dbReference type="SUPFAM" id="SSF51182">
    <property type="entry name" value="RmlC-like cupins"/>
    <property type="match status" value="1"/>
</dbReference>
<gene>
    <name evidence="2" type="ORF">E2605_01035</name>
</gene>
<dbReference type="InterPro" id="IPR052535">
    <property type="entry name" value="Bacilysin_H2HPP_isomerase"/>
</dbReference>
<proteinExistence type="predicted"/>